<name>A0A0R3E7P6_9BRAD</name>
<keyword evidence="1" id="KW-0812">Transmembrane</keyword>
<feature type="transmembrane region" description="Helical" evidence="1">
    <location>
        <begin position="45"/>
        <end position="69"/>
    </location>
</feature>
<gene>
    <name evidence="2" type="ORF">AOQ71_06170</name>
</gene>
<organism evidence="2 3">
    <name type="scientific">Bradyrhizobium manausense</name>
    <dbReference type="NCBI Taxonomy" id="989370"/>
    <lineage>
        <taxon>Bacteria</taxon>
        <taxon>Pseudomonadati</taxon>
        <taxon>Pseudomonadota</taxon>
        <taxon>Alphaproteobacteria</taxon>
        <taxon>Hyphomicrobiales</taxon>
        <taxon>Nitrobacteraceae</taxon>
        <taxon>Bradyrhizobium</taxon>
    </lineage>
</organism>
<protein>
    <submittedName>
        <fullName evidence="2">Uncharacterized protein</fullName>
    </submittedName>
</protein>
<dbReference type="Proteomes" id="UP000051936">
    <property type="component" value="Unassembled WGS sequence"/>
</dbReference>
<sequence length="85" mass="9512">MQISHNHLQKAPRSAPSVKVLVKLSIARFGHDCNDKGFRMKKIKIAWRLGMLTLGSVLAMMVLVGVSLVQLRDQMEAERTRALNA</sequence>
<keyword evidence="1" id="KW-0472">Membrane</keyword>
<reference evidence="2 3" key="1">
    <citation type="submission" date="2015-09" db="EMBL/GenBank/DDBJ databases">
        <title>Draft Genome Sequence of Bradyrhizobium manausense Strain BR 3351T, a Novel Symbiotic Nitrogen-Fixing Alphaproteobacterium Isolated from Brazilian Amazon Rain Forest.</title>
        <authorList>
            <person name="De Araujo J.L."/>
            <person name="Zilli J.E."/>
        </authorList>
    </citation>
    <scope>NUCLEOTIDE SEQUENCE [LARGE SCALE GENOMIC DNA]</scope>
    <source>
        <strain evidence="2 3">BR3351</strain>
    </source>
</reference>
<keyword evidence="1" id="KW-1133">Transmembrane helix</keyword>
<evidence type="ECO:0000256" key="1">
    <source>
        <dbReference type="SAM" id="Phobius"/>
    </source>
</evidence>
<dbReference type="EMBL" id="LJYG01000026">
    <property type="protein sequence ID" value="KRQ16526.1"/>
    <property type="molecule type" value="Genomic_DNA"/>
</dbReference>
<accession>A0A0R3E7P6</accession>
<evidence type="ECO:0000313" key="3">
    <source>
        <dbReference type="Proteomes" id="UP000051936"/>
    </source>
</evidence>
<comment type="caution">
    <text evidence="2">The sequence shown here is derived from an EMBL/GenBank/DDBJ whole genome shotgun (WGS) entry which is preliminary data.</text>
</comment>
<dbReference type="AlphaFoldDB" id="A0A0R3E7P6"/>
<keyword evidence="3" id="KW-1185">Reference proteome</keyword>
<evidence type="ECO:0000313" key="2">
    <source>
        <dbReference type="EMBL" id="KRQ16526.1"/>
    </source>
</evidence>
<proteinExistence type="predicted"/>